<feature type="compositionally biased region" description="Polar residues" evidence="2">
    <location>
        <begin position="55"/>
        <end position="76"/>
    </location>
</feature>
<dbReference type="OrthoDB" id="2991872at2759"/>
<keyword evidence="5" id="KW-1185">Reference proteome</keyword>
<evidence type="ECO:0000256" key="1">
    <source>
        <dbReference type="ARBA" id="ARBA00023242"/>
    </source>
</evidence>
<dbReference type="Gene3D" id="4.10.240.10">
    <property type="entry name" value="Zn(2)-C6 fungal-type DNA-binding domain"/>
    <property type="match status" value="1"/>
</dbReference>
<feature type="compositionally biased region" description="Low complexity" evidence="2">
    <location>
        <begin position="78"/>
        <end position="94"/>
    </location>
</feature>
<dbReference type="PANTHER" id="PTHR38791">
    <property type="entry name" value="ZN(II)2CYS6 TRANSCRIPTION FACTOR (EUROFUNG)-RELATED-RELATED"/>
    <property type="match status" value="1"/>
</dbReference>
<evidence type="ECO:0000259" key="3">
    <source>
        <dbReference type="PROSITE" id="PS50048"/>
    </source>
</evidence>
<reference evidence="4 5" key="1">
    <citation type="submission" date="2015-07" db="EMBL/GenBank/DDBJ databases">
        <title>Comparative genomics of the Sigatoka disease complex on banana suggests a link between parallel evolutionary changes in Pseudocercospora fijiensis and Pseudocercospora eumusae and increased virulence on the banana host.</title>
        <authorList>
            <person name="Chang T.-C."/>
            <person name="Salvucci A."/>
            <person name="Crous P.W."/>
            <person name="Stergiopoulos I."/>
        </authorList>
    </citation>
    <scope>NUCLEOTIDE SEQUENCE [LARGE SCALE GENOMIC DNA]</scope>
    <source>
        <strain evidence="4 5">CBS 116634</strain>
    </source>
</reference>
<name>A0A139IHE5_9PEZI</name>
<dbReference type="Pfam" id="PF00172">
    <property type="entry name" value="Zn_clus"/>
    <property type="match status" value="1"/>
</dbReference>
<dbReference type="SMART" id="SM00066">
    <property type="entry name" value="GAL4"/>
    <property type="match status" value="1"/>
</dbReference>
<protein>
    <recommendedName>
        <fullName evidence="3">Zn(2)-C6 fungal-type domain-containing protein</fullName>
    </recommendedName>
</protein>
<dbReference type="SUPFAM" id="SSF57701">
    <property type="entry name" value="Zn2/Cys6 DNA-binding domain"/>
    <property type="match status" value="1"/>
</dbReference>
<dbReference type="Proteomes" id="UP000073492">
    <property type="component" value="Unassembled WGS sequence"/>
</dbReference>
<feature type="domain" description="Zn(2)-C6 fungal-type" evidence="3">
    <location>
        <begin position="10"/>
        <end position="39"/>
    </location>
</feature>
<dbReference type="InterPro" id="IPR021858">
    <property type="entry name" value="Fun_TF"/>
</dbReference>
<proteinExistence type="predicted"/>
<sequence>MVYRGRLGKGCAECRAKKTRCDAARPSCGQCKRAGRQCSGYRDLDALRVVDQTSLVSQKSSRKTNSPTRATSSGTPLGSGYVGSSSSSPANSKSSQEDLLEKIVPGVRSFTSPHFWALQEASFLLFDQFISVASTCPKTELDFVALLYGDVPSHGMLASMVSALGFMALPSHQRAQSHQMFAREQYVSAVRETQKALQDPNRATSDETLATVLLLGLYEFVDAEEPQFNTSSRLSMHLEGSIKLLQLRGDAGMDHMSGTRMFHRICSQVVLGCMHRRLRIPEALLSFADSMHKHLHAEEMMALEVVKIAAQLCGILASTTVVEPSEAVDHFNTLLSLEHQLAAWEQRTSFRYHCRREPLRNSESAKRIPLRHQDTYFSHIAASCVNRYRSVRIVVNEEMIRLFEMVPTLITAAGVEGNRQCQVASITIAKMSEEIAYSLPFFFGEETCHLNVSEQDGIDSKPRAGMHAATVTLMPIYFSATQRVSPEMYRWLMRYLNWIGQSLGIGRANALRRERQLLEDLG</sequence>
<dbReference type="Pfam" id="PF11951">
    <property type="entry name" value="Fungal_trans_2"/>
    <property type="match status" value="1"/>
</dbReference>
<evidence type="ECO:0000313" key="4">
    <source>
        <dbReference type="EMBL" id="KXT14161.1"/>
    </source>
</evidence>
<dbReference type="GO" id="GO:0008270">
    <property type="term" value="F:zinc ion binding"/>
    <property type="evidence" value="ECO:0007669"/>
    <property type="project" value="InterPro"/>
</dbReference>
<feature type="region of interest" description="Disordered" evidence="2">
    <location>
        <begin position="55"/>
        <end position="97"/>
    </location>
</feature>
<dbReference type="InterPro" id="IPR036864">
    <property type="entry name" value="Zn2-C6_fun-type_DNA-bd_sf"/>
</dbReference>
<evidence type="ECO:0000256" key="2">
    <source>
        <dbReference type="SAM" id="MobiDB-lite"/>
    </source>
</evidence>
<keyword evidence="1" id="KW-0539">Nucleus</keyword>
<dbReference type="InterPro" id="IPR001138">
    <property type="entry name" value="Zn2Cys6_DnaBD"/>
</dbReference>
<gene>
    <name evidence="4" type="ORF">AC579_9265</name>
</gene>
<dbReference type="EMBL" id="LFZO01000092">
    <property type="protein sequence ID" value="KXT14161.1"/>
    <property type="molecule type" value="Genomic_DNA"/>
</dbReference>
<dbReference type="PROSITE" id="PS50048">
    <property type="entry name" value="ZN2_CY6_FUNGAL_2"/>
    <property type="match status" value="1"/>
</dbReference>
<accession>A0A139IHE5</accession>
<comment type="caution">
    <text evidence="4">The sequence shown here is derived from an EMBL/GenBank/DDBJ whole genome shotgun (WGS) entry which is preliminary data.</text>
</comment>
<evidence type="ECO:0000313" key="5">
    <source>
        <dbReference type="Proteomes" id="UP000073492"/>
    </source>
</evidence>
<dbReference type="InterPro" id="IPR053175">
    <property type="entry name" value="DHMBA_Reg_Transcription_Factor"/>
</dbReference>
<organism evidence="4 5">
    <name type="scientific">Pseudocercospora musae</name>
    <dbReference type="NCBI Taxonomy" id="113226"/>
    <lineage>
        <taxon>Eukaryota</taxon>
        <taxon>Fungi</taxon>
        <taxon>Dikarya</taxon>
        <taxon>Ascomycota</taxon>
        <taxon>Pezizomycotina</taxon>
        <taxon>Dothideomycetes</taxon>
        <taxon>Dothideomycetidae</taxon>
        <taxon>Mycosphaerellales</taxon>
        <taxon>Mycosphaerellaceae</taxon>
        <taxon>Pseudocercospora</taxon>
    </lineage>
</organism>
<dbReference type="PROSITE" id="PS00463">
    <property type="entry name" value="ZN2_CY6_FUNGAL_1"/>
    <property type="match status" value="1"/>
</dbReference>
<dbReference type="GO" id="GO:0000981">
    <property type="term" value="F:DNA-binding transcription factor activity, RNA polymerase II-specific"/>
    <property type="evidence" value="ECO:0007669"/>
    <property type="project" value="InterPro"/>
</dbReference>
<dbReference type="AlphaFoldDB" id="A0A139IHE5"/>
<dbReference type="CDD" id="cd00067">
    <property type="entry name" value="GAL4"/>
    <property type="match status" value="1"/>
</dbReference>